<feature type="domain" description="Serpin" evidence="6">
    <location>
        <begin position="22"/>
        <end position="387"/>
    </location>
</feature>
<dbReference type="Gene3D" id="2.30.39.10">
    <property type="entry name" value="Alpha-1-antitrypsin, domain 1"/>
    <property type="match status" value="1"/>
</dbReference>
<feature type="region of interest" description="Disordered" evidence="5">
    <location>
        <begin position="648"/>
        <end position="668"/>
    </location>
</feature>
<dbReference type="CDD" id="cd19601">
    <property type="entry name" value="serpin42Da-like"/>
    <property type="match status" value="1"/>
</dbReference>
<evidence type="ECO:0000256" key="3">
    <source>
        <dbReference type="ARBA" id="ARBA00022900"/>
    </source>
</evidence>
<keyword evidence="3" id="KW-0722">Serine protease inhibitor</keyword>
<dbReference type="InterPro" id="IPR042185">
    <property type="entry name" value="Serpin_sf_2"/>
</dbReference>
<dbReference type="Gene3D" id="2.120.10.30">
    <property type="entry name" value="TolB, C-terminal domain"/>
    <property type="match status" value="1"/>
</dbReference>
<keyword evidence="2" id="KW-0646">Protease inhibitor</keyword>
<proteinExistence type="inferred from homology"/>
<accession>A0A834XJZ3</accession>
<evidence type="ECO:0000313" key="8">
    <source>
        <dbReference type="Proteomes" id="UP000639338"/>
    </source>
</evidence>
<dbReference type="SUPFAM" id="SSF63825">
    <property type="entry name" value="YWTD domain"/>
    <property type="match status" value="1"/>
</dbReference>
<evidence type="ECO:0000259" key="6">
    <source>
        <dbReference type="SMART" id="SM00093"/>
    </source>
</evidence>
<dbReference type="InterPro" id="IPR011042">
    <property type="entry name" value="6-blade_b-propeller_TolB-like"/>
</dbReference>
<evidence type="ECO:0000256" key="5">
    <source>
        <dbReference type="SAM" id="MobiDB-lite"/>
    </source>
</evidence>
<dbReference type="AlphaFoldDB" id="A0A834XJZ3"/>
<evidence type="ECO:0000256" key="2">
    <source>
        <dbReference type="ARBA" id="ARBA00022690"/>
    </source>
</evidence>
<dbReference type="OrthoDB" id="671595at2759"/>
<gene>
    <name evidence="7" type="ORF">HCN44_007818</name>
</gene>
<comment type="similarity">
    <text evidence="1 4">Belongs to the serpin family.</text>
</comment>
<dbReference type="EMBL" id="JACMRX010000006">
    <property type="protein sequence ID" value="KAF7988286.1"/>
    <property type="molecule type" value="Genomic_DNA"/>
</dbReference>
<dbReference type="InterPro" id="IPR042178">
    <property type="entry name" value="Serpin_sf_1"/>
</dbReference>
<feature type="compositionally biased region" description="Low complexity" evidence="5">
    <location>
        <begin position="648"/>
        <end position="658"/>
    </location>
</feature>
<dbReference type="InterPro" id="IPR023796">
    <property type="entry name" value="Serpin_dom"/>
</dbReference>
<dbReference type="PANTHER" id="PTHR11461:SF211">
    <property type="entry name" value="GH10112P-RELATED"/>
    <property type="match status" value="1"/>
</dbReference>
<evidence type="ECO:0000256" key="1">
    <source>
        <dbReference type="ARBA" id="ARBA00009500"/>
    </source>
</evidence>
<evidence type="ECO:0000313" key="7">
    <source>
        <dbReference type="EMBL" id="KAF7988286.1"/>
    </source>
</evidence>
<dbReference type="GO" id="GO:0005615">
    <property type="term" value="C:extracellular space"/>
    <property type="evidence" value="ECO:0007669"/>
    <property type="project" value="InterPro"/>
</dbReference>
<dbReference type="GO" id="GO:0004867">
    <property type="term" value="F:serine-type endopeptidase inhibitor activity"/>
    <property type="evidence" value="ECO:0007669"/>
    <property type="project" value="UniProtKB-KW"/>
</dbReference>
<dbReference type="SUPFAM" id="SSF56574">
    <property type="entry name" value="Serpins"/>
    <property type="match status" value="1"/>
</dbReference>
<dbReference type="InterPro" id="IPR000215">
    <property type="entry name" value="Serpin_fam"/>
</dbReference>
<comment type="caution">
    <text evidence="7">The sequence shown here is derived from an EMBL/GenBank/DDBJ whole genome shotgun (WGS) entry which is preliminary data.</text>
</comment>
<dbReference type="SMART" id="SM00093">
    <property type="entry name" value="SERPIN"/>
    <property type="match status" value="1"/>
</dbReference>
<organism evidence="7 8">
    <name type="scientific">Aphidius gifuensis</name>
    <name type="common">Parasitoid wasp</name>
    <dbReference type="NCBI Taxonomy" id="684658"/>
    <lineage>
        <taxon>Eukaryota</taxon>
        <taxon>Metazoa</taxon>
        <taxon>Ecdysozoa</taxon>
        <taxon>Arthropoda</taxon>
        <taxon>Hexapoda</taxon>
        <taxon>Insecta</taxon>
        <taxon>Pterygota</taxon>
        <taxon>Neoptera</taxon>
        <taxon>Endopterygota</taxon>
        <taxon>Hymenoptera</taxon>
        <taxon>Apocrita</taxon>
        <taxon>Ichneumonoidea</taxon>
        <taxon>Braconidae</taxon>
        <taxon>Aphidiinae</taxon>
        <taxon>Aphidius</taxon>
    </lineage>
</organism>
<keyword evidence="8" id="KW-1185">Reference proteome</keyword>
<dbReference type="InterPro" id="IPR036186">
    <property type="entry name" value="Serpin_sf"/>
</dbReference>
<dbReference type="Pfam" id="PF00079">
    <property type="entry name" value="Serpin"/>
    <property type="match status" value="1"/>
</dbReference>
<sequence>MPDSKNQENLLVVTKNIAQFSTNFYKTAIEDEESNFICSPISASIALAMTVFGARNNTAKQIRSVLHLSEDDEVNKLGYQHLIDTFNAIKNVQLDIANKLFLADDMQVHCPFVSITKDFFRSELQLVDFGQCENARKIINNWCEVKTNNRIKDILQPRDIKPNTRLAIVNAIYFKGSWDSQFNSKKTSLEPFNIDKENQKKVLMMKQKAYFNNGTLHNLDAIFVELPYESNSAEDAMSMFIILPNKIDGLKKIEESLHEINFQQLHAHEYVKKIILQLPKFKIESRMVLNDTLKKMGIVDMFDEADFSGISNESLSVDKVIQKAFIEVNEEGSEAAAATATISLAVFAVCFGLPGFANGRNLPSSQPDNFLLVVSEQRFFNIQYSSKDENIRIIGQEDFTNTSLSENWYNDMTFNCANNNIYLLKSDMSSDFFADRYTLDVINFDENNRLKTVAHVQDIFDHARSIALDWTTGKIYWTVSSKNQFSMKVTDESFKEIEYIIQPYYPESSLTNYQLLVYPKRNELFFSIDFELWYTSNSPNSSASLLFEGEKNLFIDDIAIDYATDKLYVVKKVGDYHILECIDIGTSVRPLNANDLNEIEMIPHYFSNLAAFNNKIYWTILEDGVKLYLKNGNNKAVEVTVLTGNSESSFVSSSCPSSTAEKREEKKL</sequence>
<dbReference type="Proteomes" id="UP000639338">
    <property type="component" value="Unassembled WGS sequence"/>
</dbReference>
<protein>
    <recommendedName>
        <fullName evidence="6">Serpin domain-containing protein</fullName>
    </recommendedName>
</protein>
<evidence type="ECO:0000256" key="4">
    <source>
        <dbReference type="RuleBase" id="RU000411"/>
    </source>
</evidence>
<name>A0A834XJZ3_APHGI</name>
<dbReference type="PANTHER" id="PTHR11461">
    <property type="entry name" value="SERINE PROTEASE INHIBITOR, SERPIN"/>
    <property type="match status" value="1"/>
</dbReference>
<reference evidence="7 8" key="1">
    <citation type="submission" date="2020-08" db="EMBL/GenBank/DDBJ databases">
        <title>Aphidius gifuensis genome sequencing and assembly.</title>
        <authorList>
            <person name="Du Z."/>
        </authorList>
    </citation>
    <scope>NUCLEOTIDE SEQUENCE [LARGE SCALE GENOMIC DNA]</scope>
    <source>
        <strain evidence="7">YNYX2018</strain>
        <tissue evidence="7">Adults</tissue>
    </source>
</reference>
<dbReference type="Gene3D" id="3.30.497.10">
    <property type="entry name" value="Antithrombin, subunit I, domain 2"/>
    <property type="match status" value="1"/>
</dbReference>